<evidence type="ECO:0000313" key="4">
    <source>
        <dbReference type="EMBL" id="TWT31402.1"/>
    </source>
</evidence>
<feature type="domain" description="Protein kinase" evidence="3">
    <location>
        <begin position="15"/>
        <end position="265"/>
    </location>
</feature>
<dbReference type="InterPro" id="IPR036525">
    <property type="entry name" value="Tubulin/FtsZ_GTPase_sf"/>
</dbReference>
<dbReference type="Pfam" id="PF00069">
    <property type="entry name" value="Pkinase"/>
    <property type="match status" value="1"/>
</dbReference>
<proteinExistence type="predicted"/>
<comment type="caution">
    <text evidence="4">The sequence shown here is derived from an EMBL/GenBank/DDBJ whole genome shotgun (WGS) entry which is preliminary data.</text>
</comment>
<dbReference type="PANTHER" id="PTHR44329">
    <property type="entry name" value="SERINE/THREONINE-PROTEIN KINASE TNNI3K-RELATED"/>
    <property type="match status" value="1"/>
</dbReference>
<dbReference type="InterPro" id="IPR025904">
    <property type="entry name" value="Tubulin-like"/>
</dbReference>
<dbReference type="GO" id="GO:0005524">
    <property type="term" value="F:ATP binding"/>
    <property type="evidence" value="ECO:0007669"/>
    <property type="project" value="UniProtKB-KW"/>
</dbReference>
<dbReference type="CDD" id="cd14014">
    <property type="entry name" value="STKc_PknB_like"/>
    <property type="match status" value="1"/>
</dbReference>
<name>A0A5C5V0Y8_9BACT</name>
<sequence length="1142" mass="126723">MSTEVPAHVREVAGYRVRQRIGAGGYGEVWTAEAPGGLQKAVKFVYGFHDEARAARELKALHRIRSVRHPFLLSLERVEVIDGQLVIVTELADKSLKDRFEECRTAGLPGVPRAELLRYLSDSAEGLDYMSEQHSLQHLDVKPENLLIVGDHSKVADFGLVKHLQDVTASMMAGLTPVYAAPEVFHDQPSKQSDQYSLAIVFQEMLTGALPFPGKTPAQLTAQHLSSKPRLNSLPEADRPIIDRALAKDPAQRFRNCREMLAALVAASDPASSLPATGVVAPHASTNNDTKTICAADTRTTETTEEDAPVGEKSATLEMSAPEAPSPISHQLWDDLPELQPARKEPVAWAAAESKHRPTLVIGVGGVGVRLAYSIEQKYRDSGKEQGQAWYQAIAVDTDTKTLNSMEIPPAMPEATDITRLLIPLRRPQSYRSESARITQSVSRRWLYNIPNSLATEGLRPLGRIAYLDHIDSVLQSIGDALDAVGDQSELTPNAVAGEPRVILMASINGGAGSGIVLDLAFAICHLLQKRGQELSDLEVMLVHAGPRKTDEQDLARSNGLACLTELHQILQSQKYPGDPSARIPEIDLRGFRRPTFQLLHWGDELKNGDYDRQIDELSDYLLMRARSRSGCYVDNLNANIAADEGGPPRINTFSTYTVPLSSRSATERYSCEIASAVVQRWLGGDDCAGSSDRRRMATLNKQEEEGDERQNRFERVLQEHVDQLVAEENLALDPLLQTMFMMVHNELGADPDEYFRAVLAQEFKQLDQPCDDPLQRSLKVFEFLDAVIGQSAAEMESSEKRSVSLYSEIAPKLRQSGEETAQKITAWLLSHLDMEEFRLQRTRDLRQSVDDYFRQLEDKARAMAERLQGEVYRHRQKLLDANYDSKDNRGRDRSKSAATDYDGWIKYAHLRTHGIALLGVCQFAQVVRAKLIDTNLAFKNVEGELKRLANFFDLEVGEVNDTSIRAVEPRFHEFLLVADRETRAKICEEHQGLENLLICTRDGAMKAAKMLENICRTVIIRAQTDLTQSSNSAALTGAPPREEIAKALTDCRPRLASLGGACAVSVFFPCSNIGESDVGTLPTAEGAAGLIPCDVPEVVYCQHVEGTPLRDAARMLVDNRPEYRDIAARLHGRIDVNWREL</sequence>
<dbReference type="InterPro" id="IPR011009">
    <property type="entry name" value="Kinase-like_dom_sf"/>
</dbReference>
<dbReference type="Pfam" id="PF13809">
    <property type="entry name" value="Tubulin_2"/>
    <property type="match status" value="1"/>
</dbReference>
<keyword evidence="1" id="KW-0547">Nucleotide-binding</keyword>
<dbReference type="Gene3D" id="1.10.510.10">
    <property type="entry name" value="Transferase(Phosphotransferase) domain 1"/>
    <property type="match status" value="1"/>
</dbReference>
<dbReference type="InterPro" id="IPR051681">
    <property type="entry name" value="Ser/Thr_Kinases-Pseudokinases"/>
</dbReference>
<reference evidence="4 5" key="1">
    <citation type="submission" date="2019-02" db="EMBL/GenBank/DDBJ databases">
        <title>Deep-cultivation of Planctomycetes and their phenomic and genomic characterization uncovers novel biology.</title>
        <authorList>
            <person name="Wiegand S."/>
            <person name="Jogler M."/>
            <person name="Boedeker C."/>
            <person name="Pinto D."/>
            <person name="Vollmers J."/>
            <person name="Rivas-Marin E."/>
            <person name="Kohn T."/>
            <person name="Peeters S.H."/>
            <person name="Heuer A."/>
            <person name="Rast P."/>
            <person name="Oberbeckmann S."/>
            <person name="Bunk B."/>
            <person name="Jeske O."/>
            <person name="Meyerdierks A."/>
            <person name="Storesund J.E."/>
            <person name="Kallscheuer N."/>
            <person name="Luecker S."/>
            <person name="Lage O.M."/>
            <person name="Pohl T."/>
            <person name="Merkel B.J."/>
            <person name="Hornburger P."/>
            <person name="Mueller R.-W."/>
            <person name="Bruemmer F."/>
            <person name="Labrenz M."/>
            <person name="Spormann A.M."/>
            <person name="Op Den Camp H."/>
            <person name="Overmann J."/>
            <person name="Amann R."/>
            <person name="Jetten M.S.M."/>
            <person name="Mascher T."/>
            <person name="Medema M.H."/>
            <person name="Devos D.P."/>
            <person name="Kaster A.-K."/>
            <person name="Ovreas L."/>
            <person name="Rohde M."/>
            <person name="Galperin M.Y."/>
            <person name="Jogler C."/>
        </authorList>
    </citation>
    <scope>NUCLEOTIDE SEQUENCE [LARGE SCALE GENOMIC DNA]</scope>
    <source>
        <strain evidence="4 5">Enr8</strain>
    </source>
</reference>
<evidence type="ECO:0000259" key="3">
    <source>
        <dbReference type="PROSITE" id="PS50011"/>
    </source>
</evidence>
<gene>
    <name evidence="4" type="ORF">Enr8_33230</name>
</gene>
<dbReference type="SUPFAM" id="SSF56112">
    <property type="entry name" value="Protein kinase-like (PK-like)"/>
    <property type="match status" value="1"/>
</dbReference>
<dbReference type="GO" id="GO:0004674">
    <property type="term" value="F:protein serine/threonine kinase activity"/>
    <property type="evidence" value="ECO:0007669"/>
    <property type="project" value="UniProtKB-EC"/>
</dbReference>
<dbReference type="SMART" id="SM00220">
    <property type="entry name" value="S_TKc"/>
    <property type="match status" value="1"/>
</dbReference>
<protein>
    <submittedName>
        <fullName evidence="4">Tubulin-like protein</fullName>
        <ecNumber evidence="4">2.7.11.1</ecNumber>
    </submittedName>
</protein>
<dbReference type="PANTHER" id="PTHR44329:SF298">
    <property type="entry name" value="MIXED LINEAGE KINASE DOMAIN-LIKE PROTEIN"/>
    <property type="match status" value="1"/>
</dbReference>
<organism evidence="4 5">
    <name type="scientific">Blastopirellula retiformator</name>
    <dbReference type="NCBI Taxonomy" id="2527970"/>
    <lineage>
        <taxon>Bacteria</taxon>
        <taxon>Pseudomonadati</taxon>
        <taxon>Planctomycetota</taxon>
        <taxon>Planctomycetia</taxon>
        <taxon>Pirellulales</taxon>
        <taxon>Pirellulaceae</taxon>
        <taxon>Blastopirellula</taxon>
    </lineage>
</organism>
<accession>A0A5C5V0Y8</accession>
<dbReference type="InterPro" id="IPR000719">
    <property type="entry name" value="Prot_kinase_dom"/>
</dbReference>
<dbReference type="OrthoDB" id="278998at2"/>
<dbReference type="PROSITE" id="PS00108">
    <property type="entry name" value="PROTEIN_KINASE_ST"/>
    <property type="match status" value="1"/>
</dbReference>
<dbReference type="Proteomes" id="UP000318878">
    <property type="component" value="Unassembled WGS sequence"/>
</dbReference>
<keyword evidence="5" id="KW-1185">Reference proteome</keyword>
<dbReference type="SUPFAM" id="SSF52490">
    <property type="entry name" value="Tubulin nucleotide-binding domain-like"/>
    <property type="match status" value="1"/>
</dbReference>
<evidence type="ECO:0000256" key="1">
    <source>
        <dbReference type="ARBA" id="ARBA00022741"/>
    </source>
</evidence>
<evidence type="ECO:0000256" key="2">
    <source>
        <dbReference type="ARBA" id="ARBA00022840"/>
    </source>
</evidence>
<dbReference type="EC" id="2.7.11.1" evidence="4"/>
<dbReference type="EMBL" id="SJPF01000004">
    <property type="protein sequence ID" value="TWT31402.1"/>
    <property type="molecule type" value="Genomic_DNA"/>
</dbReference>
<dbReference type="InterPro" id="IPR008271">
    <property type="entry name" value="Ser/Thr_kinase_AS"/>
</dbReference>
<dbReference type="GO" id="GO:0097527">
    <property type="term" value="P:necroptotic signaling pathway"/>
    <property type="evidence" value="ECO:0007669"/>
    <property type="project" value="TreeGrafter"/>
</dbReference>
<dbReference type="AlphaFoldDB" id="A0A5C5V0Y8"/>
<dbReference type="PROSITE" id="PS50011">
    <property type="entry name" value="PROTEIN_KINASE_DOM"/>
    <property type="match status" value="1"/>
</dbReference>
<keyword evidence="4" id="KW-0808">Transferase</keyword>
<dbReference type="Gene3D" id="3.40.50.1440">
    <property type="entry name" value="Tubulin/FtsZ, GTPase domain"/>
    <property type="match status" value="1"/>
</dbReference>
<evidence type="ECO:0000313" key="5">
    <source>
        <dbReference type="Proteomes" id="UP000318878"/>
    </source>
</evidence>
<keyword evidence="2" id="KW-0067">ATP-binding</keyword>